<dbReference type="Pfam" id="PF01679">
    <property type="entry name" value="Pmp3"/>
    <property type="match status" value="1"/>
</dbReference>
<dbReference type="EMBL" id="WTYZ01000001">
    <property type="protein sequence ID" value="MXO84296.1"/>
    <property type="molecule type" value="Genomic_DNA"/>
</dbReference>
<evidence type="ECO:0000256" key="5">
    <source>
        <dbReference type="ARBA" id="ARBA00023136"/>
    </source>
</evidence>
<protein>
    <submittedName>
        <fullName evidence="7">YqaE/Pmp3 family membrane protein</fullName>
    </submittedName>
</protein>
<proteinExistence type="inferred from homology"/>
<comment type="caution">
    <text evidence="7">The sequence shown here is derived from an EMBL/GenBank/DDBJ whole genome shotgun (WGS) entry which is preliminary data.</text>
</comment>
<dbReference type="OrthoDB" id="9810121at2"/>
<dbReference type="InterPro" id="IPR000612">
    <property type="entry name" value="PMP3"/>
</dbReference>
<evidence type="ECO:0000256" key="6">
    <source>
        <dbReference type="SAM" id="Phobius"/>
    </source>
</evidence>
<evidence type="ECO:0000256" key="4">
    <source>
        <dbReference type="ARBA" id="ARBA00022989"/>
    </source>
</evidence>
<evidence type="ECO:0000256" key="1">
    <source>
        <dbReference type="ARBA" id="ARBA00004370"/>
    </source>
</evidence>
<evidence type="ECO:0000256" key="3">
    <source>
        <dbReference type="ARBA" id="ARBA00022692"/>
    </source>
</evidence>
<evidence type="ECO:0000313" key="7">
    <source>
        <dbReference type="EMBL" id="MXO84296.1"/>
    </source>
</evidence>
<comment type="subcellular location">
    <subcellularLocation>
        <location evidence="1">Membrane</location>
    </subcellularLocation>
</comment>
<keyword evidence="4 6" id="KW-1133">Transmembrane helix</keyword>
<reference evidence="7 8" key="1">
    <citation type="submission" date="2019-12" db="EMBL/GenBank/DDBJ databases">
        <title>Genomic-based taxomic classification of the family Erythrobacteraceae.</title>
        <authorList>
            <person name="Xu L."/>
        </authorList>
    </citation>
    <scope>NUCLEOTIDE SEQUENCE [LARGE SCALE GENOMIC DNA]</scope>
    <source>
        <strain evidence="7 8">KCTC 42006</strain>
    </source>
</reference>
<dbReference type="AlphaFoldDB" id="A0A844ZAS4"/>
<accession>A0A844ZAS4</accession>
<dbReference type="Proteomes" id="UP000460290">
    <property type="component" value="Unassembled WGS sequence"/>
</dbReference>
<organism evidence="7 8">
    <name type="scientific">Pontixanthobacter aestiaquae</name>
    <dbReference type="NCBI Taxonomy" id="1509367"/>
    <lineage>
        <taxon>Bacteria</taxon>
        <taxon>Pseudomonadati</taxon>
        <taxon>Pseudomonadota</taxon>
        <taxon>Alphaproteobacteria</taxon>
        <taxon>Sphingomonadales</taxon>
        <taxon>Erythrobacteraceae</taxon>
        <taxon>Pontixanthobacter</taxon>
    </lineage>
</organism>
<keyword evidence="8" id="KW-1185">Reference proteome</keyword>
<dbReference type="PANTHER" id="PTHR21659:SF42">
    <property type="entry name" value="UPF0057 MEMBRANE PROTEIN ZK632.10-RELATED"/>
    <property type="match status" value="1"/>
</dbReference>
<dbReference type="GO" id="GO:0016020">
    <property type="term" value="C:membrane"/>
    <property type="evidence" value="ECO:0007669"/>
    <property type="project" value="UniProtKB-SubCell"/>
</dbReference>
<keyword evidence="3 6" id="KW-0812">Transmembrane</keyword>
<feature type="transmembrane region" description="Helical" evidence="6">
    <location>
        <begin position="28"/>
        <end position="50"/>
    </location>
</feature>
<comment type="similarity">
    <text evidence="2">Belongs to the UPF0057 (PMP3) family.</text>
</comment>
<sequence length="52" mass="5612">MSLITLILTILLPPVGVAMKHGIDKTALLNLVLTILGFIPGLIHGLYVNYAR</sequence>
<gene>
    <name evidence="7" type="ORF">GRI35_13040</name>
</gene>
<evidence type="ECO:0000313" key="8">
    <source>
        <dbReference type="Proteomes" id="UP000460290"/>
    </source>
</evidence>
<keyword evidence="5 6" id="KW-0472">Membrane</keyword>
<dbReference type="RefSeq" id="WP_160614548.1">
    <property type="nucleotide sequence ID" value="NZ_JAUFQM010000001.1"/>
</dbReference>
<name>A0A844ZAS4_9SPHN</name>
<dbReference type="PANTHER" id="PTHR21659">
    <property type="entry name" value="HYDROPHOBIC PROTEIN RCI2 LOW TEMPERATURE AND SALT RESPONSIVE PROTEIN LTI6 -RELATED"/>
    <property type="match status" value="1"/>
</dbReference>
<dbReference type="PROSITE" id="PS01309">
    <property type="entry name" value="UPF0057"/>
    <property type="match status" value="1"/>
</dbReference>
<evidence type="ECO:0000256" key="2">
    <source>
        <dbReference type="ARBA" id="ARBA00009530"/>
    </source>
</evidence>